<dbReference type="InterPro" id="IPR023631">
    <property type="entry name" value="Amidase_dom"/>
</dbReference>
<evidence type="ECO:0000313" key="4">
    <source>
        <dbReference type="Proteomes" id="UP000700596"/>
    </source>
</evidence>
<accession>A0A9P9EJW0</accession>
<comment type="caution">
    <text evidence="3">The sequence shown here is derived from an EMBL/GenBank/DDBJ whole genome shotgun (WGS) entry which is preliminary data.</text>
</comment>
<dbReference type="Pfam" id="PF01425">
    <property type="entry name" value="Amidase"/>
    <property type="match status" value="1"/>
</dbReference>
<evidence type="ECO:0000256" key="1">
    <source>
        <dbReference type="ARBA" id="ARBA00009199"/>
    </source>
</evidence>
<reference evidence="3" key="1">
    <citation type="journal article" date="2021" name="Nat. Commun.">
        <title>Genetic determinants of endophytism in the Arabidopsis root mycobiome.</title>
        <authorList>
            <person name="Mesny F."/>
            <person name="Miyauchi S."/>
            <person name="Thiergart T."/>
            <person name="Pickel B."/>
            <person name="Atanasova L."/>
            <person name="Karlsson M."/>
            <person name="Huettel B."/>
            <person name="Barry K.W."/>
            <person name="Haridas S."/>
            <person name="Chen C."/>
            <person name="Bauer D."/>
            <person name="Andreopoulos W."/>
            <person name="Pangilinan J."/>
            <person name="LaButti K."/>
            <person name="Riley R."/>
            <person name="Lipzen A."/>
            <person name="Clum A."/>
            <person name="Drula E."/>
            <person name="Henrissat B."/>
            <person name="Kohler A."/>
            <person name="Grigoriev I.V."/>
            <person name="Martin F.M."/>
            <person name="Hacquard S."/>
        </authorList>
    </citation>
    <scope>NUCLEOTIDE SEQUENCE</scope>
    <source>
        <strain evidence="3">MPI-CAGE-CH-0243</strain>
    </source>
</reference>
<evidence type="ECO:0000259" key="2">
    <source>
        <dbReference type="Pfam" id="PF01425"/>
    </source>
</evidence>
<evidence type="ECO:0000313" key="3">
    <source>
        <dbReference type="EMBL" id="KAH7138447.1"/>
    </source>
</evidence>
<organism evidence="3 4">
    <name type="scientific">Dendryphion nanum</name>
    <dbReference type="NCBI Taxonomy" id="256645"/>
    <lineage>
        <taxon>Eukaryota</taxon>
        <taxon>Fungi</taxon>
        <taxon>Dikarya</taxon>
        <taxon>Ascomycota</taxon>
        <taxon>Pezizomycotina</taxon>
        <taxon>Dothideomycetes</taxon>
        <taxon>Pleosporomycetidae</taxon>
        <taxon>Pleosporales</taxon>
        <taxon>Torulaceae</taxon>
        <taxon>Dendryphion</taxon>
    </lineage>
</organism>
<dbReference type="PROSITE" id="PS00571">
    <property type="entry name" value="AMIDASES"/>
    <property type="match status" value="1"/>
</dbReference>
<feature type="domain" description="Amidase" evidence="2">
    <location>
        <begin position="153"/>
        <end position="561"/>
    </location>
</feature>
<gene>
    <name evidence="3" type="ORF">B0J11DRAFT_423283</name>
</gene>
<dbReference type="AlphaFoldDB" id="A0A9P9EJW0"/>
<name>A0A9P9EJW0_9PLEO</name>
<dbReference type="InterPro" id="IPR036928">
    <property type="entry name" value="AS_sf"/>
</dbReference>
<dbReference type="OrthoDB" id="421993at2759"/>
<dbReference type="EMBL" id="JAGMWT010000001">
    <property type="protein sequence ID" value="KAH7138447.1"/>
    <property type="molecule type" value="Genomic_DNA"/>
</dbReference>
<dbReference type="GO" id="GO:0003824">
    <property type="term" value="F:catalytic activity"/>
    <property type="evidence" value="ECO:0007669"/>
    <property type="project" value="InterPro"/>
</dbReference>
<comment type="similarity">
    <text evidence="1">Belongs to the amidase family.</text>
</comment>
<proteinExistence type="inferred from homology"/>
<dbReference type="Proteomes" id="UP000700596">
    <property type="component" value="Unassembled WGS sequence"/>
</dbReference>
<keyword evidence="4" id="KW-1185">Reference proteome</keyword>
<dbReference type="InterPro" id="IPR000120">
    <property type="entry name" value="Amidase"/>
</dbReference>
<dbReference type="PANTHER" id="PTHR11895:SF67">
    <property type="entry name" value="AMIDASE DOMAIN-CONTAINING PROTEIN"/>
    <property type="match status" value="1"/>
</dbReference>
<sequence>MTSGRAPTGFINYPTPQVHDIPYKAPPPNTNPVLKGLLLHYLSPIVLSIPGVPSFLWNNAGFTTLRNKKELNNIPARYEPTVIRLSQVSDTAPVSLTIDEVGQANILPAEAPGRFHTTLDFHHAYKAGKITPTDVIEKLLPLIRRDVAQRSPHSTAFVDTNIELVRKAAAASTKRWREGKPLGILDGVPFSGKDELSIKGYKRFDGTKKDHSNGNEAETSWCVTKLEELGAIFVGKTSMHEIGMDTNNNNPNWGTPLNPYNAQYYCGGSSGGSAYTVAAGLVPFSVAADGGGSIRIPSNYCGLYGLKPSHGRISIAPATCHLSTTTVRGPIAANMTDLKIAYHALAQPDPSHPTSSQFAAPAVSASPSKKTIGIPRAWFDRADPSVQEACLTALSYLHTHLDYTIIDISIPLLHEGQMAHSMTILSETCSSGPDLKIMTPATNILMRVAQCTPATDFLLAQRLRNLISQHLAHLFQTHPGLIIVTPTTPNAGWPIGAGELAYGVSDANTQIRNMEYVWLANFVGTPCIQVPVGYAEAVQGEGKVPVGMSGMGEWGSEDLLLEFGSDAEKWLNEGSGGGRLKPKGWVDVLGA</sequence>
<protein>
    <submittedName>
        <fullName evidence="3">Glutamyl-tRNA amidotransferase-like protein subunit A</fullName>
    </submittedName>
</protein>
<dbReference type="Gene3D" id="3.90.1300.10">
    <property type="entry name" value="Amidase signature (AS) domain"/>
    <property type="match status" value="1"/>
</dbReference>
<dbReference type="InterPro" id="IPR020556">
    <property type="entry name" value="Amidase_CS"/>
</dbReference>
<dbReference type="SUPFAM" id="SSF75304">
    <property type="entry name" value="Amidase signature (AS) enzymes"/>
    <property type="match status" value="1"/>
</dbReference>
<dbReference type="PANTHER" id="PTHR11895">
    <property type="entry name" value="TRANSAMIDASE"/>
    <property type="match status" value="1"/>
</dbReference>